<dbReference type="RefSeq" id="WP_096467461.1">
    <property type="nucleotide sequence ID" value="NZ_AP017312.1"/>
</dbReference>
<dbReference type="KEGG" id="asoc:CB4_04070"/>
<reference evidence="1 2" key="1">
    <citation type="submission" date="2015-12" db="EMBL/GenBank/DDBJ databases">
        <title>Genome sequence of Aneurinibacillus soli.</title>
        <authorList>
            <person name="Lee J.S."/>
            <person name="Lee K.C."/>
            <person name="Kim K.K."/>
            <person name="Lee B.W."/>
        </authorList>
    </citation>
    <scope>NUCLEOTIDE SEQUENCE [LARGE SCALE GENOMIC DNA]</scope>
    <source>
        <strain evidence="1 2">CB4</strain>
    </source>
</reference>
<evidence type="ECO:0000313" key="2">
    <source>
        <dbReference type="Proteomes" id="UP000217696"/>
    </source>
</evidence>
<evidence type="ECO:0000313" key="1">
    <source>
        <dbReference type="EMBL" id="BAU29816.1"/>
    </source>
</evidence>
<dbReference type="EMBL" id="AP017312">
    <property type="protein sequence ID" value="BAU29816.1"/>
    <property type="molecule type" value="Genomic_DNA"/>
</dbReference>
<sequence>MEKQFLGLAFISSISLLLLAILQWELVDFFTPFFMPVIWLCAVIFFLVVAIASISIAVKEKVWKPLLVQGVALSLYLFVPFTSIMISLDFYLYKSARQEVIRMVESQELRPTVSETSSLIHLPPKYERLSKGGGDIMVKKQGDKYALFFFTFRGMLDNFSGFMYVPSEQFPTDAFGGGFAEIQEIEKHWYWIGSH</sequence>
<keyword evidence="2" id="KW-1185">Reference proteome</keyword>
<protein>
    <submittedName>
        <fullName evidence="1">Uncharacterized protein</fullName>
    </submittedName>
</protein>
<dbReference type="AlphaFoldDB" id="A0A0U4WNK1"/>
<accession>A0A0U4WNK1</accession>
<name>A0A0U4WNK1_9BACL</name>
<dbReference type="Proteomes" id="UP000217696">
    <property type="component" value="Chromosome"/>
</dbReference>
<proteinExistence type="predicted"/>
<organism evidence="1 2">
    <name type="scientific">Aneurinibacillus soli</name>
    <dbReference type="NCBI Taxonomy" id="1500254"/>
    <lineage>
        <taxon>Bacteria</taxon>
        <taxon>Bacillati</taxon>
        <taxon>Bacillota</taxon>
        <taxon>Bacilli</taxon>
        <taxon>Bacillales</taxon>
        <taxon>Paenibacillaceae</taxon>
        <taxon>Aneurinibacillus group</taxon>
        <taxon>Aneurinibacillus</taxon>
    </lineage>
</organism>
<gene>
    <name evidence="1" type="ORF">CB4_04070</name>
</gene>
<dbReference type="OrthoDB" id="2425792at2"/>